<sequence>MNGREDFGPLVDVLVACVGAMDVISVVAIVYNLASYNNLSMDINNNEVKVTQDKSQHAETNDTLSRSKDSGIPLVVVDSSKVDGDVIDSLVTKVNALNEKVAELVIRSRENSMERFLDAERERYRRSRSPSPINRDDEDSSTFLEHENDDENENEGKSHGNAEYDYHLSKGITRDDEFRKTIKRSSQVSSQHESREEELARLTEIEAEEMNNMDDFVPITYHNDEYDDNIIETIEEMPTCPIHGKIEEILASGSSEKPLEEIEKTTEISVGDAKSQNENKMQTKFDINENFIKMEKAALQQQASTARMLMKQGNVGSNDFPDETINEIISKRDENITTESKIVEDVLIKAHVEESPKLENFPKSLEITSSTNEVTSELISSLEDTQKVNMTNVEEFSKVDVEPSIMVRSYADVLTTNEIIDENVTELKNENQVPVVEVISEPQSVIGSLMEVNVNPTSNYSLGSTATPSMSSYSNTNLNMSMSSLQNKSENISLASSALDNDFAVRRRTPDPDVSISILQHDADEISIENELLNITSPSSSGEGLKRSKRCINSLDRSASRSSLRLSHSRKSKSPSVASQEDYKEWFDRFDNHLSSELTVQENDDDELFNSDLEEELLIGAEDGNLDGSEICNIDDAKGNGDVSVIVTLNLKQKQTKHDERKEEETCNPCEEYQKDKNIYKTKGEELEEMQHAWETKKRRTSILPSTEEQQKNYVCIHFHPEEFPDRKNVEAFHESSKKEPHEHHQHLHNVGYNEWMKKIVDHHSCHLALSDSGSDSDVALDEVKMLPLFCDEKLKKRRKKK</sequence>
<keyword evidence="2" id="KW-0472">Membrane</keyword>
<evidence type="ECO:0000313" key="4">
    <source>
        <dbReference type="Proteomes" id="UP001153620"/>
    </source>
</evidence>
<keyword evidence="4" id="KW-1185">Reference proteome</keyword>
<reference evidence="3" key="1">
    <citation type="submission" date="2022-01" db="EMBL/GenBank/DDBJ databases">
        <authorList>
            <person name="King R."/>
        </authorList>
    </citation>
    <scope>NUCLEOTIDE SEQUENCE</scope>
</reference>
<name>A0A9N9WQG9_9DIPT</name>
<proteinExistence type="predicted"/>
<accession>A0A9N9WQG9</accession>
<evidence type="ECO:0000256" key="1">
    <source>
        <dbReference type="SAM" id="MobiDB-lite"/>
    </source>
</evidence>
<dbReference type="OrthoDB" id="7740580at2759"/>
<feature type="transmembrane region" description="Helical" evidence="2">
    <location>
        <begin position="12"/>
        <end position="34"/>
    </location>
</feature>
<organism evidence="3 4">
    <name type="scientific">Chironomus riparius</name>
    <dbReference type="NCBI Taxonomy" id="315576"/>
    <lineage>
        <taxon>Eukaryota</taxon>
        <taxon>Metazoa</taxon>
        <taxon>Ecdysozoa</taxon>
        <taxon>Arthropoda</taxon>
        <taxon>Hexapoda</taxon>
        <taxon>Insecta</taxon>
        <taxon>Pterygota</taxon>
        <taxon>Neoptera</taxon>
        <taxon>Endopterygota</taxon>
        <taxon>Diptera</taxon>
        <taxon>Nematocera</taxon>
        <taxon>Chironomoidea</taxon>
        <taxon>Chironomidae</taxon>
        <taxon>Chironominae</taxon>
        <taxon>Chironomus</taxon>
    </lineage>
</organism>
<keyword evidence="2" id="KW-1133">Transmembrane helix</keyword>
<feature type="compositionally biased region" description="Basic and acidic residues" evidence="1">
    <location>
        <begin position="154"/>
        <end position="163"/>
    </location>
</feature>
<feature type="region of interest" description="Disordered" evidence="1">
    <location>
        <begin position="121"/>
        <end position="163"/>
    </location>
</feature>
<reference evidence="3" key="2">
    <citation type="submission" date="2022-10" db="EMBL/GenBank/DDBJ databases">
        <authorList>
            <consortium name="ENA_rothamsted_submissions"/>
            <consortium name="culmorum"/>
            <person name="King R."/>
        </authorList>
    </citation>
    <scope>NUCLEOTIDE SEQUENCE</scope>
</reference>
<dbReference type="AlphaFoldDB" id="A0A9N9WQG9"/>
<protein>
    <submittedName>
        <fullName evidence="3">Uncharacterized protein</fullName>
    </submittedName>
</protein>
<gene>
    <name evidence="3" type="ORF">CHIRRI_LOCUS3164</name>
</gene>
<dbReference type="Proteomes" id="UP001153620">
    <property type="component" value="Chromosome 1"/>
</dbReference>
<evidence type="ECO:0000256" key="2">
    <source>
        <dbReference type="SAM" id="Phobius"/>
    </source>
</evidence>
<evidence type="ECO:0000313" key="3">
    <source>
        <dbReference type="EMBL" id="CAG9800214.1"/>
    </source>
</evidence>
<keyword evidence="2" id="KW-0812">Transmembrane</keyword>
<dbReference type="EMBL" id="OU895877">
    <property type="protein sequence ID" value="CAG9800214.1"/>
    <property type="molecule type" value="Genomic_DNA"/>
</dbReference>